<gene>
    <name evidence="2" type="ORF">HOLleu_04159</name>
</gene>
<reference evidence="2" key="1">
    <citation type="submission" date="2021-10" db="EMBL/GenBank/DDBJ databases">
        <title>Tropical sea cucumber genome reveals ecological adaptation and Cuvierian tubules defense mechanism.</title>
        <authorList>
            <person name="Chen T."/>
        </authorList>
    </citation>
    <scope>NUCLEOTIDE SEQUENCE</scope>
    <source>
        <strain evidence="2">Nanhai2018</strain>
        <tissue evidence="2">Muscle</tissue>
    </source>
</reference>
<comment type="caution">
    <text evidence="2">The sequence shown here is derived from an EMBL/GenBank/DDBJ whole genome shotgun (WGS) entry which is preliminary data.</text>
</comment>
<evidence type="ECO:0000256" key="1">
    <source>
        <dbReference type="SAM" id="MobiDB-lite"/>
    </source>
</evidence>
<feature type="compositionally biased region" description="Low complexity" evidence="1">
    <location>
        <begin position="11"/>
        <end position="22"/>
    </location>
</feature>
<dbReference type="AlphaFoldDB" id="A0A9Q1CTI5"/>
<evidence type="ECO:0000313" key="3">
    <source>
        <dbReference type="Proteomes" id="UP001152320"/>
    </source>
</evidence>
<keyword evidence="3" id="KW-1185">Reference proteome</keyword>
<sequence length="79" mass="8832">MIELHQDGDSESSSGSSEDLSSIVETELSSTDKSNILQKLSGRRPGISVFGENNQLFEHCKFKFKVFQGLDEEYCVDVK</sequence>
<feature type="region of interest" description="Disordered" evidence="1">
    <location>
        <begin position="1"/>
        <end position="33"/>
    </location>
</feature>
<name>A0A9Q1CTI5_HOLLE</name>
<protein>
    <submittedName>
        <fullName evidence="2">Uncharacterized protein</fullName>
    </submittedName>
</protein>
<accession>A0A9Q1CTI5</accession>
<dbReference type="Proteomes" id="UP001152320">
    <property type="component" value="Chromosome 1"/>
</dbReference>
<dbReference type="EMBL" id="JAIZAY010000001">
    <property type="protein sequence ID" value="KAJ8050815.1"/>
    <property type="molecule type" value="Genomic_DNA"/>
</dbReference>
<feature type="compositionally biased region" description="Polar residues" evidence="1">
    <location>
        <begin position="23"/>
        <end position="33"/>
    </location>
</feature>
<organism evidence="2 3">
    <name type="scientific">Holothuria leucospilota</name>
    <name type="common">Black long sea cucumber</name>
    <name type="synonym">Mertensiothuria leucospilota</name>
    <dbReference type="NCBI Taxonomy" id="206669"/>
    <lineage>
        <taxon>Eukaryota</taxon>
        <taxon>Metazoa</taxon>
        <taxon>Echinodermata</taxon>
        <taxon>Eleutherozoa</taxon>
        <taxon>Echinozoa</taxon>
        <taxon>Holothuroidea</taxon>
        <taxon>Aspidochirotacea</taxon>
        <taxon>Aspidochirotida</taxon>
        <taxon>Holothuriidae</taxon>
        <taxon>Holothuria</taxon>
    </lineage>
</organism>
<evidence type="ECO:0000313" key="2">
    <source>
        <dbReference type="EMBL" id="KAJ8050815.1"/>
    </source>
</evidence>
<proteinExistence type="predicted"/>